<reference evidence="1" key="2">
    <citation type="journal article" date="2023" name="Science">
        <title>Genomic signatures of disease resistance in endangered staghorn corals.</title>
        <authorList>
            <person name="Vollmer S.V."/>
            <person name="Selwyn J.D."/>
            <person name="Despard B.A."/>
            <person name="Roesel C.L."/>
        </authorList>
    </citation>
    <scope>NUCLEOTIDE SEQUENCE</scope>
    <source>
        <strain evidence="1">K2</strain>
    </source>
</reference>
<comment type="caution">
    <text evidence="1">The sequence shown here is derived from an EMBL/GenBank/DDBJ whole genome shotgun (WGS) entry which is preliminary data.</text>
</comment>
<sequence>PKFSSVIHRPFPIDTSSKSEFFFPKVLIWSSQEHFGIPMKCPWTNFVSGVKLDARLVYDIQGNIILVQRIYYCVLGRICHSLSCLKLLAFGCTKNLLQYIETQVLQGVNFLKISEGLASLNFQAFCRQRLVYVTAASENSNLAVQDHFSCYEFYSNPKKKHLYEMDMKTVTATALSCDHTFKICRNIGLVREEDNKFITQFNQLFIALNKKGEVLAWKPTKSTFFSEIEDLLLDVKKRLELADSKLDVICVDHCYRVRNKYTLIFLDVEVKLDVFHACRPVVRTISPTNTLYHDILKKFSQIFREDDDQGKLRVKCTLKNHKIECNLNTFLERWTNLPSSPLTRSALEEIENLRCHIAKECLSDIPAGYNTERNEQLHRLLNRSLISGPTRISTELAIALLTILLHYHTKKEAIAGVILKNAYNLKETIEKTAEQRCSRLFNALDMLGISKMSNVLCIEDNNYEQDPTINSYSHMMNLERQLAGFGLKIDPIQRDGDCAFRSVIREMTKRASDNNDITRHMEVLQLSTLDEDEATFALRQLFVEELSDDYCSHRNFLRGSKEEIAAKANEFRTTGVFNRVWRCSNEGVLKYPSSTNNGDHFKSAVSYVPFFPEDPLSNDPIYFPYHYYGAGHYDATSTMTTGKT</sequence>
<evidence type="ECO:0008006" key="3">
    <source>
        <dbReference type="Google" id="ProtNLM"/>
    </source>
</evidence>
<gene>
    <name evidence="1" type="ORF">P5673_018723</name>
</gene>
<evidence type="ECO:0000313" key="2">
    <source>
        <dbReference type="Proteomes" id="UP001249851"/>
    </source>
</evidence>
<name>A0AAD9QD63_ACRCE</name>
<protein>
    <recommendedName>
        <fullName evidence="3">OTU domain-containing protein</fullName>
    </recommendedName>
</protein>
<evidence type="ECO:0000313" key="1">
    <source>
        <dbReference type="EMBL" id="KAK2559078.1"/>
    </source>
</evidence>
<dbReference type="Proteomes" id="UP001249851">
    <property type="component" value="Unassembled WGS sequence"/>
</dbReference>
<keyword evidence="2" id="KW-1185">Reference proteome</keyword>
<reference evidence="1" key="1">
    <citation type="journal article" date="2023" name="G3 (Bethesda)">
        <title>Whole genome assembly and annotation of the endangered Caribbean coral Acropora cervicornis.</title>
        <authorList>
            <person name="Selwyn J.D."/>
            <person name="Vollmer S.V."/>
        </authorList>
    </citation>
    <scope>NUCLEOTIDE SEQUENCE</scope>
    <source>
        <strain evidence="1">K2</strain>
    </source>
</reference>
<feature type="non-terminal residue" evidence="1">
    <location>
        <position position="1"/>
    </location>
</feature>
<dbReference type="InterPro" id="IPR038765">
    <property type="entry name" value="Papain-like_cys_pep_sf"/>
</dbReference>
<accession>A0AAD9QD63</accession>
<dbReference type="EMBL" id="JARQWQ010000042">
    <property type="protein sequence ID" value="KAK2559078.1"/>
    <property type="molecule type" value="Genomic_DNA"/>
</dbReference>
<dbReference type="SUPFAM" id="SSF54001">
    <property type="entry name" value="Cysteine proteinases"/>
    <property type="match status" value="1"/>
</dbReference>
<proteinExistence type="predicted"/>
<dbReference type="AlphaFoldDB" id="A0AAD9QD63"/>
<organism evidence="1 2">
    <name type="scientific">Acropora cervicornis</name>
    <name type="common">Staghorn coral</name>
    <dbReference type="NCBI Taxonomy" id="6130"/>
    <lineage>
        <taxon>Eukaryota</taxon>
        <taxon>Metazoa</taxon>
        <taxon>Cnidaria</taxon>
        <taxon>Anthozoa</taxon>
        <taxon>Hexacorallia</taxon>
        <taxon>Scleractinia</taxon>
        <taxon>Astrocoeniina</taxon>
        <taxon>Acroporidae</taxon>
        <taxon>Acropora</taxon>
    </lineage>
</organism>